<proteinExistence type="predicted"/>
<gene>
    <name evidence="2" type="ORF">QR695_00230</name>
</gene>
<evidence type="ECO:0000256" key="1">
    <source>
        <dbReference type="SAM" id="Coils"/>
    </source>
</evidence>
<evidence type="ECO:0000313" key="3">
    <source>
        <dbReference type="Proteomes" id="UP001230807"/>
    </source>
</evidence>
<dbReference type="EMBL" id="JASWER010000001">
    <property type="protein sequence ID" value="MDL5375421.1"/>
    <property type="molecule type" value="Genomic_DNA"/>
</dbReference>
<accession>A0ABT7ML15</accession>
<reference evidence="2 3" key="1">
    <citation type="submission" date="2023-06" db="EMBL/GenBank/DDBJ databases">
        <title>Influencing factors and mechanism of Cr(VI) reduction by facultative anaerobic Exiguobacterium sp. PY14.</title>
        <authorList>
            <person name="Zou L."/>
        </authorList>
    </citation>
    <scope>NUCLEOTIDE SEQUENCE [LARGE SCALE GENOMIC DNA]</scope>
    <source>
        <strain evidence="2 3">PY14</strain>
    </source>
</reference>
<name>A0ABT7ML15_9BACL</name>
<keyword evidence="3" id="KW-1185">Reference proteome</keyword>
<keyword evidence="1" id="KW-0175">Coiled coil</keyword>
<protein>
    <submittedName>
        <fullName evidence="2">Uncharacterized protein</fullName>
    </submittedName>
</protein>
<dbReference type="RefSeq" id="WP_241764606.1">
    <property type="nucleotide sequence ID" value="NZ_CP172296.1"/>
</dbReference>
<organism evidence="2 3">
    <name type="scientific">Exiguobacterium mexicanum</name>
    <dbReference type="NCBI Taxonomy" id="340146"/>
    <lineage>
        <taxon>Bacteria</taxon>
        <taxon>Bacillati</taxon>
        <taxon>Bacillota</taxon>
        <taxon>Bacilli</taxon>
        <taxon>Bacillales</taxon>
        <taxon>Bacillales Family XII. Incertae Sedis</taxon>
        <taxon>Exiguobacterium</taxon>
    </lineage>
</organism>
<sequence>MQKRWVDDMLDLYNAAKRLGDDPWAQTIMEALEAGYEASEQNEQTRKQTLLEKRLIEIDARLNLLRKEFEQAESVKSRQQLYEQAIKLQVERAQIEEERKRHLDSINSS</sequence>
<feature type="coiled-coil region" evidence="1">
    <location>
        <begin position="55"/>
        <end position="98"/>
    </location>
</feature>
<comment type="caution">
    <text evidence="2">The sequence shown here is derived from an EMBL/GenBank/DDBJ whole genome shotgun (WGS) entry which is preliminary data.</text>
</comment>
<dbReference type="Proteomes" id="UP001230807">
    <property type="component" value="Unassembled WGS sequence"/>
</dbReference>
<evidence type="ECO:0000313" key="2">
    <source>
        <dbReference type="EMBL" id="MDL5375421.1"/>
    </source>
</evidence>